<feature type="domain" description="BppU N-terminal" evidence="1">
    <location>
        <begin position="3"/>
        <end position="140"/>
    </location>
</feature>
<proteinExistence type="predicted"/>
<protein>
    <submittedName>
        <fullName evidence="2">Prophage BPP</fullName>
    </submittedName>
</protein>
<dbReference type="InterPro" id="IPR018913">
    <property type="entry name" value="BppU_N"/>
</dbReference>
<organism evidence="2 3">
    <name type="scientific">Lactococcus lactis subsp. lactis</name>
    <name type="common">Streptococcus lactis</name>
    <dbReference type="NCBI Taxonomy" id="1360"/>
    <lineage>
        <taxon>Bacteria</taxon>
        <taxon>Bacillati</taxon>
        <taxon>Bacillota</taxon>
        <taxon>Bacilli</taxon>
        <taxon>Lactobacillales</taxon>
        <taxon>Streptococcaceae</taxon>
        <taxon>Lactococcus</taxon>
    </lineage>
</organism>
<reference evidence="2 3" key="1">
    <citation type="journal article" date="2017" name="BMC Genomics">
        <title>Comparative and functional genomics of the Lactococcus lactis taxon; insights into evolution and niche adaptation.</title>
        <authorList>
            <person name="Kelleher P."/>
            <person name="Bottacini F."/>
            <person name="Mahony J."/>
            <person name="Kilcawley K.N."/>
            <person name="van Sinderen D."/>
        </authorList>
    </citation>
    <scope>NUCLEOTIDE SEQUENCE [LARGE SCALE GENOMIC DNA]</scope>
    <source>
        <strain evidence="2 3">275</strain>
    </source>
</reference>
<dbReference type="AlphaFoldDB" id="A0A1V0NHQ7"/>
<evidence type="ECO:0000313" key="3">
    <source>
        <dbReference type="Proteomes" id="UP000192085"/>
    </source>
</evidence>
<dbReference type="SUPFAM" id="SSF52266">
    <property type="entry name" value="SGNH hydrolase"/>
    <property type="match status" value="1"/>
</dbReference>
<dbReference type="InterPro" id="IPR051532">
    <property type="entry name" value="Ester_Hydrolysis_Enzymes"/>
</dbReference>
<dbReference type="InterPro" id="IPR001087">
    <property type="entry name" value="GDSL"/>
</dbReference>
<dbReference type="InterPro" id="IPR036514">
    <property type="entry name" value="SGNH_hydro_sf"/>
</dbReference>
<sequence>MTEHFITLSTTEPNNYVGLIKLRQGDVASQSIQATITANGQLFKFDRLAVFFNAVLPNGNVVRDKVTNVDYVNSKLNYIVADSFLQEVAQVTAWFSFENDEKIIDSTKNFQYSVIAGWKECIPQGNYIYELSEIQREIEQIIGNKDFSKLLLKIDSIKTEYNYINQVKADKIELEKTKTELAEGLSEKVTKGKIRGTDLDTSSNEYKIKPVNISDELMKMFSPAGIVSPIIPEGGVSTTKYADDSLVFEKMKSSFKNVLSYKINRYKNLPSSTIECVLGKSTTNILSFKAWGIKLVQTDIAFNSIQLYVNAVGKHQNLFLMVLVKDYDETVLEHKIVPVFSNKNKMYTVILDQDYNQNSGIIIQQTVIDISGKMVSCGVDMTVTRDTNVSGVCYLHSDKTNPFDKVQWTSGSFYNGFNYKLKLVTRSSLTYESVSTNKDEVGNNIALLKTYTNLPTSILSFASDSVDNLSSSFVSWGIKLVQSTKTKKFNMVTIPANTINEDLYYFKLTIRDHSLNILESKQLPMKKRSEKLPYTFLLDNEYDLMSGVALQVTVVDKNGDTLKRGIDLTSTVDSNVVTPATNGCFYTWSASPNYVQYSGSYEGFNYELRLADENELQYISEVLNVDTPKKTSDLSKDDVYTKTEMDTKLANFAYSTLYSLNEVWNKWASGEKFPVVIFGDSTTDIVSQIEWENNTIGLDHQNPHAYPYLLEQKVKKGTGNTSMRVYNAGFSGKTLAWLNSNFTAILDTNNVYSDAKVAFISGGINDRYNHATYEEYYQAIVSQCESIINKCYSRGIQPVLLTTQVNTESHTNNGVIPLLDGYSIHACANSAKKFVAKKYNLELIDVYKFTEHFLQYSQSSAADIVPDKLHFTSVGHVFEAEVLFYSLFPNSFRVTEDSIIGYSNARIKSDVSLNKVENIAQTNGFKQRVNYDKGNTDDIVVLDVYLFNDTNAPIGISSHCQTLHGHRVIINDVETNITSLNQTITNDLDIGLHHIKVMSGTGTYVNFLGLKVIV</sequence>
<accession>A0A1V0NHQ7</accession>
<dbReference type="PANTHER" id="PTHR30383">
    <property type="entry name" value="THIOESTERASE 1/PROTEASE 1/LYSOPHOSPHOLIPASE L1"/>
    <property type="match status" value="1"/>
</dbReference>
<dbReference type="EMBL" id="CP015897">
    <property type="protein sequence ID" value="ARD99474.1"/>
    <property type="molecule type" value="Genomic_DNA"/>
</dbReference>
<dbReference type="Gene3D" id="3.40.50.1110">
    <property type="entry name" value="SGNH hydrolase"/>
    <property type="match status" value="1"/>
</dbReference>
<gene>
    <name evidence="2" type="ORF">LL275_1847</name>
</gene>
<dbReference type="RefSeq" id="WP_081144333.1">
    <property type="nucleotide sequence ID" value="NZ_CP015897.1"/>
</dbReference>
<evidence type="ECO:0000259" key="1">
    <source>
        <dbReference type="Pfam" id="PF10651"/>
    </source>
</evidence>
<dbReference type="Pfam" id="PF00657">
    <property type="entry name" value="Lipase_GDSL"/>
    <property type="match status" value="1"/>
</dbReference>
<dbReference type="Gene3D" id="2.60.40.3350">
    <property type="match status" value="1"/>
</dbReference>
<dbReference type="Proteomes" id="UP000192085">
    <property type="component" value="Chromosome"/>
</dbReference>
<dbReference type="Pfam" id="PF10651">
    <property type="entry name" value="BppU_N"/>
    <property type="match status" value="1"/>
</dbReference>
<evidence type="ECO:0000313" key="2">
    <source>
        <dbReference type="EMBL" id="ARD99474.1"/>
    </source>
</evidence>
<name>A0A1V0NHQ7_LACLL</name>
<dbReference type="GO" id="GO:0016788">
    <property type="term" value="F:hydrolase activity, acting on ester bonds"/>
    <property type="evidence" value="ECO:0007669"/>
    <property type="project" value="InterPro"/>
</dbReference>
<dbReference type="CDD" id="cd00229">
    <property type="entry name" value="SGNH_hydrolase"/>
    <property type="match status" value="1"/>
</dbReference>